<dbReference type="PROSITE" id="PS50878">
    <property type="entry name" value="RT_POL"/>
    <property type="match status" value="1"/>
</dbReference>
<evidence type="ECO:0000313" key="4">
    <source>
        <dbReference type="Proteomes" id="UP000242715"/>
    </source>
</evidence>
<proteinExistence type="predicted"/>
<reference evidence="4" key="1">
    <citation type="journal article" date="2017" name="Front. Plant Sci.">
        <title>Climate Clever Clovers: New Paradigm to Reduce the Environmental Footprint of Ruminants by Breeding Low Methanogenic Forages Utilizing Haplotype Variation.</title>
        <authorList>
            <person name="Kaur P."/>
            <person name="Appels R."/>
            <person name="Bayer P.E."/>
            <person name="Keeble-Gagnere G."/>
            <person name="Wang J."/>
            <person name="Hirakawa H."/>
            <person name="Shirasawa K."/>
            <person name="Vercoe P."/>
            <person name="Stefanova K."/>
            <person name="Durmic Z."/>
            <person name="Nichols P."/>
            <person name="Revell C."/>
            <person name="Isobe S.N."/>
            <person name="Edwards D."/>
            <person name="Erskine W."/>
        </authorList>
    </citation>
    <scope>NUCLEOTIDE SEQUENCE [LARGE SCALE GENOMIC DNA]</scope>
    <source>
        <strain evidence="4">cv. Daliak</strain>
    </source>
</reference>
<dbReference type="AlphaFoldDB" id="A0A2Z6N471"/>
<dbReference type="SUPFAM" id="SSF56219">
    <property type="entry name" value="DNase I-like"/>
    <property type="match status" value="1"/>
</dbReference>
<name>A0A2Z6N471_TRISU</name>
<dbReference type="InterPro" id="IPR036397">
    <property type="entry name" value="RNaseH_sf"/>
</dbReference>
<dbReference type="PANTHER" id="PTHR33116">
    <property type="entry name" value="REVERSE TRANSCRIPTASE ZINC-BINDING DOMAIN-CONTAINING PROTEIN-RELATED-RELATED"/>
    <property type="match status" value="1"/>
</dbReference>
<dbReference type="Proteomes" id="UP000242715">
    <property type="component" value="Unassembled WGS sequence"/>
</dbReference>
<dbReference type="SUPFAM" id="SSF53098">
    <property type="entry name" value="Ribonuclease H-like"/>
    <property type="match status" value="1"/>
</dbReference>
<dbReference type="InterPro" id="IPR044730">
    <property type="entry name" value="RNase_H-like_dom_plant"/>
</dbReference>
<evidence type="ECO:0000313" key="3">
    <source>
        <dbReference type="EMBL" id="GAU26239.1"/>
    </source>
</evidence>
<dbReference type="SUPFAM" id="SSF56672">
    <property type="entry name" value="DNA/RNA polymerases"/>
    <property type="match status" value="1"/>
</dbReference>
<dbReference type="CDD" id="cd01650">
    <property type="entry name" value="RT_nLTR_like"/>
    <property type="match status" value="1"/>
</dbReference>
<dbReference type="Gene3D" id="3.30.420.10">
    <property type="entry name" value="Ribonuclease H-like superfamily/Ribonuclease H"/>
    <property type="match status" value="1"/>
</dbReference>
<evidence type="ECO:0000259" key="2">
    <source>
        <dbReference type="PROSITE" id="PS50879"/>
    </source>
</evidence>
<dbReference type="GO" id="GO:0003676">
    <property type="term" value="F:nucleic acid binding"/>
    <property type="evidence" value="ECO:0007669"/>
    <property type="project" value="InterPro"/>
</dbReference>
<dbReference type="InterPro" id="IPR002156">
    <property type="entry name" value="RNaseH_domain"/>
</dbReference>
<dbReference type="PROSITE" id="PS50879">
    <property type="entry name" value="RNASE_H_1"/>
    <property type="match status" value="1"/>
</dbReference>
<accession>A0A2Z6N471</accession>
<dbReference type="Pfam" id="PF13966">
    <property type="entry name" value="zf-RVT"/>
    <property type="match status" value="1"/>
</dbReference>
<dbReference type="InterPro" id="IPR026960">
    <property type="entry name" value="RVT-Znf"/>
</dbReference>
<gene>
    <name evidence="3" type="ORF">TSUD_224300</name>
</gene>
<dbReference type="EMBL" id="DF973331">
    <property type="protein sequence ID" value="GAU26239.1"/>
    <property type="molecule type" value="Genomic_DNA"/>
</dbReference>
<evidence type="ECO:0000259" key="1">
    <source>
        <dbReference type="PROSITE" id="PS50878"/>
    </source>
</evidence>
<feature type="domain" description="Reverse transcriptase" evidence="1">
    <location>
        <begin position="358"/>
        <end position="639"/>
    </location>
</feature>
<dbReference type="CDD" id="cd06222">
    <property type="entry name" value="RNase_H_like"/>
    <property type="match status" value="1"/>
</dbReference>
<dbReference type="InterPro" id="IPR012337">
    <property type="entry name" value="RNaseH-like_sf"/>
</dbReference>
<evidence type="ECO:0008006" key="5">
    <source>
        <dbReference type="Google" id="ProtNLM"/>
    </source>
</evidence>
<dbReference type="Pfam" id="PF00078">
    <property type="entry name" value="RVT_1"/>
    <property type="match status" value="1"/>
</dbReference>
<dbReference type="OrthoDB" id="1433099at2759"/>
<keyword evidence="4" id="KW-1185">Reference proteome</keyword>
<feature type="domain" description="RNase H type-1" evidence="2">
    <location>
        <begin position="1088"/>
        <end position="1218"/>
    </location>
</feature>
<dbReference type="InterPro" id="IPR000477">
    <property type="entry name" value="RT_dom"/>
</dbReference>
<sequence length="1250" mass="143812">MLPLKRKLIPSLTLFQWVPSLESKAHDTTVRTREGSLGIIHTMTKNIDIKDQTRDLIDAGFQGVPFTWQRGNLKERLDRMLINLQWRLMFQEAFVLHLPPLKSDHRPLLVTSRASRSIILQRRPFRFLAGWINHEDFDGLIQREWRNDSASWNNNLHHMKEALKVWNRDVYGNIFVRKKYLLRHLCRIEKEMARRWSHQLEFDQRLVWKEYEECLANEELLWFQKSRTKWLNQGDRNTRYFHGVTAIRRRHNKVETIQNAEGVWVTDQHEMEMVATDFYKCLFTNNDLFTPFFLAGAFPNIDEHKLNFLDQPVTNREIYEAVFSIGALKAPGPDGFQSIFYHSQWGKIGSTFCHKIKEIFEEPSKVEELNETLLTLIPKVEEVQNMKQFRPISLCNVSYKVVTKIIAQRLRSVLEELVGPCQCSFIPNRNSSDNIILSQEVFHSMRNKRGNKGWMAIKIDLEKAYDRLNWEFVKETLEDIGVPRRMVNLIWSCISTSKMRVLWNGEALEEFSPSRGIRQGDPLSPYLFVLCIERLFQSINLAVDQNKLSPIKLSRGGPKISHLAYADDLLLFGEATVSQAQNIKVILDTFCISSGQKVSPEKTKIFFSKNVGWHVRQEVSERCGFGWTDNLGKYLGVPILHNKASRATFQFIMDKVGQRLSNWKAKNLSFAGRVTLAKSVIQALPVYTMQSTLLPKSICDEIDKKCRSFIWGDTEESRKIHLISWDKICSPKKEGGLGMRHAYNVNSAFMMRAGWNLCSKPNSLWVSVIRSKYRCGSDLLPIISKERKGSNLWNGVCKNWEKFTGNCIWRVGDGSRTKFWLDNWVPKVGPLINVVNRDVPASNSNNSVSMFVDQNGDWQKDLFEDFIPFSVQQKIYGLIPPRVCMGSDTLAWGCTSDGRFSTKSAYMSTHVSSIHPNQHLFNLVWKWRGPERIKLFLWKATHACLLTNMERLRRKMTASKVCSRCNLQDESLLHVFRDCNFSKSIWQNLNVQNRRSFFHENDWHQWLLTNLSGMVGSKDEATWSLKFAIILDKIWYSRNSFIFSHKEINIFTIIAQAASIMQFLSPNVDDSSSRQICNSSSIRWERPPENFIALNCDGAVTGLTGLAGCGGVLRNCHGGFLVAFSARAGSVSVVHAELWGIINGLELAKNKGLKRIRVESDSMIAINLIRNGCNKEHPAFHLVQTALRLTEGMESVLWQHTWREANQVADALAKFSLSLSNNCIIFDHVPGFLVMPLMADSVGIGFPRGF</sequence>
<organism evidence="3 4">
    <name type="scientific">Trifolium subterraneum</name>
    <name type="common">Subterranean clover</name>
    <dbReference type="NCBI Taxonomy" id="3900"/>
    <lineage>
        <taxon>Eukaryota</taxon>
        <taxon>Viridiplantae</taxon>
        <taxon>Streptophyta</taxon>
        <taxon>Embryophyta</taxon>
        <taxon>Tracheophyta</taxon>
        <taxon>Spermatophyta</taxon>
        <taxon>Magnoliopsida</taxon>
        <taxon>eudicotyledons</taxon>
        <taxon>Gunneridae</taxon>
        <taxon>Pentapetalae</taxon>
        <taxon>rosids</taxon>
        <taxon>fabids</taxon>
        <taxon>Fabales</taxon>
        <taxon>Fabaceae</taxon>
        <taxon>Papilionoideae</taxon>
        <taxon>50 kb inversion clade</taxon>
        <taxon>NPAAA clade</taxon>
        <taxon>Hologalegina</taxon>
        <taxon>IRL clade</taxon>
        <taxon>Trifolieae</taxon>
        <taxon>Trifolium</taxon>
    </lineage>
</organism>
<dbReference type="InterPro" id="IPR036691">
    <property type="entry name" value="Endo/exonu/phosph_ase_sf"/>
</dbReference>
<protein>
    <recommendedName>
        <fullName evidence="5">Reverse transcriptase domain-containing protein</fullName>
    </recommendedName>
</protein>
<dbReference type="PANTHER" id="PTHR33116:SF70">
    <property type="entry name" value="NON-LTR RETROELEMENT REVERSE TRANSCRIPTASE-LIKE PROTEIN"/>
    <property type="match status" value="1"/>
</dbReference>
<dbReference type="InterPro" id="IPR043502">
    <property type="entry name" value="DNA/RNA_pol_sf"/>
</dbReference>
<dbReference type="Pfam" id="PF13456">
    <property type="entry name" value="RVT_3"/>
    <property type="match status" value="1"/>
</dbReference>
<dbReference type="GO" id="GO:0004523">
    <property type="term" value="F:RNA-DNA hybrid ribonuclease activity"/>
    <property type="evidence" value="ECO:0007669"/>
    <property type="project" value="InterPro"/>
</dbReference>